<protein>
    <submittedName>
        <fullName evidence="9">Oligoendopeptidase F</fullName>
    </submittedName>
</protein>
<feature type="domain" description="Oligopeptidase F N-terminal" evidence="8">
    <location>
        <begin position="111"/>
        <end position="179"/>
    </location>
</feature>
<reference evidence="9 10" key="1">
    <citation type="journal article" date="2018" name="MBio">
        <title>Insights into the evolution of host association through the isolation and characterization of a novel human periodontal pathobiont, Desulfobulbus oralis.</title>
        <authorList>
            <person name="Cross K.L."/>
            <person name="Chirania P."/>
            <person name="Xiong W."/>
            <person name="Beall C.J."/>
            <person name="Elkins J.G."/>
            <person name="Giannone R.J."/>
            <person name="Griffen A.L."/>
            <person name="Guss A.M."/>
            <person name="Hettich R.L."/>
            <person name="Joshi S.S."/>
            <person name="Mokrzan E.M."/>
            <person name="Martin R.K."/>
            <person name="Zhulin I.B."/>
            <person name="Leys E.J."/>
            <person name="Podar M."/>
        </authorList>
    </citation>
    <scope>NUCLEOTIDE SEQUENCE [LARGE SCALE GENOMIC DNA]</scope>
    <source>
        <strain evidence="9 10">ORNL</strain>
    </source>
</reference>
<proteinExistence type="inferred from homology"/>
<evidence type="ECO:0000256" key="3">
    <source>
        <dbReference type="ARBA" id="ARBA00022801"/>
    </source>
</evidence>
<dbReference type="PANTHER" id="PTHR11804">
    <property type="entry name" value="PROTEASE M3 THIMET OLIGOPEPTIDASE-RELATED"/>
    <property type="match status" value="1"/>
</dbReference>
<dbReference type="InterPro" id="IPR001567">
    <property type="entry name" value="Pept_M3A_M3B_dom"/>
</dbReference>
<dbReference type="EMBL" id="CP021255">
    <property type="protein sequence ID" value="AVD71383.1"/>
    <property type="molecule type" value="Genomic_DNA"/>
</dbReference>
<dbReference type="AlphaFoldDB" id="A0A2L1GNX6"/>
<dbReference type="Gene3D" id="1.20.140.70">
    <property type="entry name" value="Oligopeptidase f, N-terminal domain"/>
    <property type="match status" value="1"/>
</dbReference>
<dbReference type="Gene3D" id="1.10.1370.20">
    <property type="entry name" value="Oligoendopeptidase f, C-terminal domain"/>
    <property type="match status" value="1"/>
</dbReference>
<organism evidence="9 10">
    <name type="scientific">Desulfobulbus oralis</name>
    <dbReference type="NCBI Taxonomy" id="1986146"/>
    <lineage>
        <taxon>Bacteria</taxon>
        <taxon>Pseudomonadati</taxon>
        <taxon>Thermodesulfobacteriota</taxon>
        <taxon>Desulfobulbia</taxon>
        <taxon>Desulfobulbales</taxon>
        <taxon>Desulfobulbaceae</taxon>
        <taxon>Desulfobulbus</taxon>
    </lineage>
</organism>
<keyword evidence="10" id="KW-1185">Reference proteome</keyword>
<dbReference type="GO" id="GO:0006508">
    <property type="term" value="P:proteolysis"/>
    <property type="evidence" value="ECO:0007669"/>
    <property type="project" value="UniProtKB-KW"/>
</dbReference>
<dbReference type="Pfam" id="PF08439">
    <property type="entry name" value="Peptidase_M3_N"/>
    <property type="match status" value="1"/>
</dbReference>
<dbReference type="InterPro" id="IPR045090">
    <property type="entry name" value="Pept_M3A_M3B"/>
</dbReference>
<evidence type="ECO:0000256" key="1">
    <source>
        <dbReference type="ARBA" id="ARBA00022670"/>
    </source>
</evidence>
<dbReference type="CDD" id="cd09610">
    <property type="entry name" value="M3B_PepF"/>
    <property type="match status" value="1"/>
</dbReference>
<sequence>MALGVDSVRWNLRFLYENAGPALEADMARCREASQALADRYAGRVARLTAAGLLDLVRGLEALEERLGRLESYAYLNFITQTEDAPASALMQQIEALTAELGRQTVFFRVEWNQLPAETAERLLAAPELAVYRHYLTVLRNRAPHQLGLQEEQLLQALAPVGRSAWNTLFDKLMSQLRFGPDQRTEEEVLAGLYRPERPLRQQAALELTRGLQDNLHILTHIFNTLAQEKAIMDRLRRYPHWDSAINLHNELKPETVSTLLDTVTSGYGIVQRYYRMKRELLGLDELFDYDRYAPLPGAEGEKALSWPECRSVVLEAFAAFSPEMAEMADGFFRERRLHAPVLPGKASGAFAHPTVPSARPYVLLNYTGRREDVFTLAHELGHGVHQTLAARQGLYNSDTPLVLAETASVFAEMLVFRAMLKRERSATRRCALVAGKLESIFATVFRQVAMNRFEAAMHEGRSRGELSAERLSALWLDTQGAMFADSVTLTDNYRLWWAYIPHFLATPGYVYAYAFGELLVLALYARYEQEGWAFVPAYLRLLAAGGSRDPYALLAPFGIDLDDPAFWQGGLELIRALLAEAEEASAVQGRD</sequence>
<keyword evidence="4 6" id="KW-0862">Zinc</keyword>
<evidence type="ECO:0000259" key="7">
    <source>
        <dbReference type="Pfam" id="PF01432"/>
    </source>
</evidence>
<dbReference type="GO" id="GO:0046872">
    <property type="term" value="F:metal ion binding"/>
    <property type="evidence" value="ECO:0007669"/>
    <property type="project" value="UniProtKB-UniRule"/>
</dbReference>
<evidence type="ECO:0000259" key="8">
    <source>
        <dbReference type="Pfam" id="PF08439"/>
    </source>
</evidence>
<evidence type="ECO:0000256" key="4">
    <source>
        <dbReference type="ARBA" id="ARBA00022833"/>
    </source>
</evidence>
<dbReference type="Pfam" id="PF01432">
    <property type="entry name" value="Peptidase_M3"/>
    <property type="match status" value="1"/>
</dbReference>
<dbReference type="Proteomes" id="UP000239867">
    <property type="component" value="Chromosome"/>
</dbReference>
<comment type="cofactor">
    <cofactor evidence="6">
        <name>Zn(2+)</name>
        <dbReference type="ChEBI" id="CHEBI:29105"/>
    </cofactor>
    <text evidence="6">Binds 1 zinc ion.</text>
</comment>
<dbReference type="InterPro" id="IPR042088">
    <property type="entry name" value="OligoPept_F_C"/>
</dbReference>
<dbReference type="SUPFAM" id="SSF55486">
    <property type="entry name" value="Metalloproteases ('zincins'), catalytic domain"/>
    <property type="match status" value="1"/>
</dbReference>
<evidence type="ECO:0000256" key="2">
    <source>
        <dbReference type="ARBA" id="ARBA00022723"/>
    </source>
</evidence>
<keyword evidence="5 6" id="KW-0482">Metalloprotease</keyword>
<evidence type="ECO:0000256" key="6">
    <source>
        <dbReference type="RuleBase" id="RU003435"/>
    </source>
</evidence>
<comment type="similarity">
    <text evidence="6">Belongs to the peptidase M3 family.</text>
</comment>
<dbReference type="PANTHER" id="PTHR11804:SF5">
    <property type="entry name" value="OLIGOENDOPEPTIDASE F"/>
    <property type="match status" value="1"/>
</dbReference>
<name>A0A2L1GNX6_9BACT</name>
<keyword evidence="1 6" id="KW-0645">Protease</keyword>
<feature type="domain" description="Peptidase M3A/M3B catalytic" evidence="7">
    <location>
        <begin position="194"/>
        <end position="570"/>
    </location>
</feature>
<dbReference type="InterPro" id="IPR013647">
    <property type="entry name" value="OligopepF_N_dom"/>
</dbReference>
<gene>
    <name evidence="9" type="ORF">CAY53_07815</name>
</gene>
<dbReference type="KEGG" id="deo:CAY53_07815"/>
<dbReference type="GO" id="GO:0004222">
    <property type="term" value="F:metalloendopeptidase activity"/>
    <property type="evidence" value="ECO:0007669"/>
    <property type="project" value="InterPro"/>
</dbReference>
<dbReference type="OrthoDB" id="9766487at2"/>
<evidence type="ECO:0000313" key="10">
    <source>
        <dbReference type="Proteomes" id="UP000239867"/>
    </source>
</evidence>
<keyword evidence="2 6" id="KW-0479">Metal-binding</keyword>
<dbReference type="GO" id="GO:0006518">
    <property type="term" value="P:peptide metabolic process"/>
    <property type="evidence" value="ECO:0007669"/>
    <property type="project" value="TreeGrafter"/>
</dbReference>
<evidence type="ECO:0000313" key="9">
    <source>
        <dbReference type="EMBL" id="AVD71383.1"/>
    </source>
</evidence>
<accession>A0A2L1GNX6</accession>
<keyword evidence="3 6" id="KW-0378">Hydrolase</keyword>
<evidence type="ECO:0000256" key="5">
    <source>
        <dbReference type="ARBA" id="ARBA00023049"/>
    </source>
</evidence>